<evidence type="ECO:0000313" key="1">
    <source>
        <dbReference type="EMBL" id="MBK1870683.1"/>
    </source>
</evidence>
<dbReference type="Proteomes" id="UP000616151">
    <property type="component" value="Unassembled WGS sequence"/>
</dbReference>
<sequence>MASPGPTTVSITATAAAFGLRHSLGYWAGINLGTILVLLAVALGATALLHELPRLSFTVSLAATLYMLYRAWRIATAPPLSAAAAAGRASGWLAGLSLAVANPKAYLAIGAVYAQSTLLAGRPLPDALLKCVVLAVAIIAIHTLWALAGSSLTSILSHPLAARILNIGLACLLILIVLIGFL</sequence>
<evidence type="ECO:0000313" key="2">
    <source>
        <dbReference type="Proteomes" id="UP000616151"/>
    </source>
</evidence>
<proteinExistence type="predicted"/>
<keyword evidence="2" id="KW-1185">Reference proteome</keyword>
<gene>
    <name evidence="1" type="ORF">JHL16_30235</name>
</gene>
<reference evidence="1" key="1">
    <citation type="submission" date="2021-01" db="EMBL/GenBank/DDBJ databases">
        <authorList>
            <person name="Sun Q."/>
        </authorList>
    </citation>
    <scope>NUCLEOTIDE SEQUENCE</scope>
    <source>
        <strain evidence="1">YIM B02566</strain>
    </source>
</reference>
<comment type="caution">
    <text evidence="1">The sequence shown here is derived from an EMBL/GenBank/DDBJ whole genome shotgun (WGS) entry which is preliminary data.</text>
</comment>
<organism evidence="1 2">
    <name type="scientific">Taklimakanibacter albus</name>
    <dbReference type="NCBI Taxonomy" id="2800327"/>
    <lineage>
        <taxon>Bacteria</taxon>
        <taxon>Pseudomonadati</taxon>
        <taxon>Pseudomonadota</taxon>
        <taxon>Alphaproteobacteria</taxon>
        <taxon>Hyphomicrobiales</taxon>
        <taxon>Aestuariivirgaceae</taxon>
        <taxon>Taklimakanibacter</taxon>
    </lineage>
</organism>
<accession>A0ACC5RE67</accession>
<name>A0ACC5RE67_9HYPH</name>
<protein>
    <submittedName>
        <fullName evidence="1">LysE family transporter</fullName>
    </submittedName>
</protein>
<dbReference type="EMBL" id="JAENHL010000008">
    <property type="protein sequence ID" value="MBK1870683.1"/>
    <property type="molecule type" value="Genomic_DNA"/>
</dbReference>